<sequence>MRQIYINESDSGQRLDKLLKKYMPDIPLSLIYKMLRKKNIVLNSKKADGSERLCAGDNIKLWLADEFFEKSENVHKLNPIVKKQDRKVGKMYEKDMLTAKDIVYEDADIIMINKPVGVLSQKAASGDISVNELLINYLIKKGAIDEEKFRLFRPSACSRLDRNTSGLLICAKTYKAAKKMSTLIKERQLDKRYVCIVKGIVNEKKVIKGWLYKDGSNNKVKIVTAEFPDSKYIETEYTPLRSLGGMTLLEVRLITGRTHQIRAHLASIGHQIVGDNKYFSSKSNEDVQDYNTKDINTVNTKAVFKKYGFRYQLLHSYTIKMPDITGEFSYLSGRTFTAPMPEIFEKIMPLP</sequence>
<evidence type="ECO:0000259" key="7">
    <source>
        <dbReference type="SMART" id="SM00363"/>
    </source>
</evidence>
<dbReference type="InterPro" id="IPR006145">
    <property type="entry name" value="PsdUridine_synth_RsuA/RluA"/>
</dbReference>
<dbReference type="AlphaFoldDB" id="G5GGS6"/>
<dbReference type="EMBL" id="ACZL01000014">
    <property type="protein sequence ID" value="EHI55984.1"/>
    <property type="molecule type" value="Genomic_DNA"/>
</dbReference>
<dbReference type="Gene3D" id="3.10.290.10">
    <property type="entry name" value="RNA-binding S4 domain"/>
    <property type="match status" value="1"/>
</dbReference>
<comment type="catalytic activity">
    <reaction evidence="1">
        <text>a uridine in RNA = a pseudouridine in RNA</text>
        <dbReference type="Rhea" id="RHEA:48348"/>
        <dbReference type="Rhea" id="RHEA-COMP:12068"/>
        <dbReference type="Rhea" id="RHEA-COMP:12069"/>
        <dbReference type="ChEBI" id="CHEBI:65314"/>
        <dbReference type="ChEBI" id="CHEBI:65315"/>
    </reaction>
</comment>
<evidence type="ECO:0000256" key="2">
    <source>
        <dbReference type="ARBA" id="ARBA00010876"/>
    </source>
</evidence>
<keyword evidence="9" id="KW-1185">Reference proteome</keyword>
<dbReference type="InterPro" id="IPR002942">
    <property type="entry name" value="S4_RNA-bd"/>
</dbReference>
<dbReference type="GO" id="GO:0120159">
    <property type="term" value="F:rRNA pseudouridine synthase activity"/>
    <property type="evidence" value="ECO:0007669"/>
    <property type="project" value="UniProtKB-ARBA"/>
</dbReference>
<feature type="domain" description="RNA-binding S4" evidence="7">
    <location>
        <begin position="13"/>
        <end position="75"/>
    </location>
</feature>
<organism evidence="8 9">
    <name type="scientific">Johnsonella ignava ATCC 51276</name>
    <dbReference type="NCBI Taxonomy" id="679200"/>
    <lineage>
        <taxon>Bacteria</taxon>
        <taxon>Bacillati</taxon>
        <taxon>Bacillota</taxon>
        <taxon>Clostridia</taxon>
        <taxon>Lachnospirales</taxon>
        <taxon>Lachnospiraceae</taxon>
        <taxon>Johnsonella</taxon>
    </lineage>
</organism>
<evidence type="ECO:0000256" key="1">
    <source>
        <dbReference type="ARBA" id="ARBA00000073"/>
    </source>
</evidence>
<comment type="similarity">
    <text evidence="2">Belongs to the pseudouridine synthase RluA family.</text>
</comment>
<dbReference type="SMART" id="SM00363">
    <property type="entry name" value="S4"/>
    <property type="match status" value="1"/>
</dbReference>
<dbReference type="eggNOG" id="COG0564">
    <property type="taxonomic scope" value="Bacteria"/>
</dbReference>
<accession>G5GGS6</accession>
<keyword evidence="6" id="KW-0694">RNA-binding</keyword>
<evidence type="ECO:0000256" key="3">
    <source>
        <dbReference type="ARBA" id="ARBA00023235"/>
    </source>
</evidence>
<dbReference type="PANTHER" id="PTHR21600">
    <property type="entry name" value="MITOCHONDRIAL RNA PSEUDOURIDINE SYNTHASE"/>
    <property type="match status" value="1"/>
</dbReference>
<evidence type="ECO:0000256" key="6">
    <source>
        <dbReference type="PROSITE-ProRule" id="PRU00182"/>
    </source>
</evidence>
<dbReference type="Proteomes" id="UP000003011">
    <property type="component" value="Unassembled WGS sequence"/>
</dbReference>
<protein>
    <recommendedName>
        <fullName evidence="4">RNA pseudouridylate synthase</fullName>
    </recommendedName>
    <alternativeName>
        <fullName evidence="5">RNA-uridine isomerase</fullName>
    </alternativeName>
</protein>
<gene>
    <name evidence="8" type="ORF">HMPREF9333_00766</name>
</gene>
<keyword evidence="3" id="KW-0413">Isomerase</keyword>
<dbReference type="PATRIC" id="fig|679200.3.peg.808"/>
<dbReference type="OrthoDB" id="9773999at2"/>
<evidence type="ECO:0000256" key="5">
    <source>
        <dbReference type="ARBA" id="ARBA00033164"/>
    </source>
</evidence>
<proteinExistence type="inferred from homology"/>
<dbReference type="PROSITE" id="PS50889">
    <property type="entry name" value="S4"/>
    <property type="match status" value="1"/>
</dbReference>
<dbReference type="STRING" id="679200.HMPREF9333_00766"/>
<dbReference type="InterPro" id="IPR020103">
    <property type="entry name" value="PsdUridine_synth_cat_dom_sf"/>
</dbReference>
<reference evidence="8 9" key="1">
    <citation type="submission" date="2011-08" db="EMBL/GenBank/DDBJ databases">
        <title>The Genome Sequence of Johnsonella ignava ATCC 51276.</title>
        <authorList>
            <consortium name="The Broad Institute Genome Sequencing Platform"/>
            <person name="Earl A."/>
            <person name="Ward D."/>
            <person name="Feldgarden M."/>
            <person name="Gevers D."/>
            <person name="Izard J."/>
            <person name="Blanton J.M."/>
            <person name="Baranova O.V."/>
            <person name="Dewhirst F.E."/>
            <person name="Young S.K."/>
            <person name="Zeng Q."/>
            <person name="Gargeya S."/>
            <person name="Fitzgerald M."/>
            <person name="Haas B."/>
            <person name="Abouelleil A."/>
            <person name="Alvarado L."/>
            <person name="Arachchi H.M."/>
            <person name="Berlin A."/>
            <person name="Brown A."/>
            <person name="Chapman S.B."/>
            <person name="Chen Z."/>
            <person name="Dunbar C."/>
            <person name="Freedman E."/>
            <person name="Gearin G."/>
            <person name="Gellesch M."/>
            <person name="Goldberg J."/>
            <person name="Griggs A."/>
            <person name="Gujja S."/>
            <person name="Heiman D."/>
            <person name="Howarth C."/>
            <person name="Larson L."/>
            <person name="Lui A."/>
            <person name="MacDonald P.J.P."/>
            <person name="Montmayeur A."/>
            <person name="Murphy C."/>
            <person name="Neiman D."/>
            <person name="Pearson M."/>
            <person name="Priest M."/>
            <person name="Roberts A."/>
            <person name="Saif S."/>
            <person name="Shea T."/>
            <person name="Shenoy N."/>
            <person name="Sisk P."/>
            <person name="Stolte C."/>
            <person name="Sykes S."/>
            <person name="Wortman J."/>
            <person name="Nusbaum C."/>
            <person name="Birren B."/>
        </authorList>
    </citation>
    <scope>NUCLEOTIDE SEQUENCE [LARGE SCALE GENOMIC DNA]</scope>
    <source>
        <strain evidence="8 9">ATCC 51276</strain>
    </source>
</reference>
<dbReference type="InterPro" id="IPR036986">
    <property type="entry name" value="S4_RNA-bd_sf"/>
</dbReference>
<dbReference type="InterPro" id="IPR050188">
    <property type="entry name" value="RluA_PseudoU_synthase"/>
</dbReference>
<dbReference type="CDD" id="cd02869">
    <property type="entry name" value="PseudoU_synth_RluA_like"/>
    <property type="match status" value="1"/>
</dbReference>
<dbReference type="SUPFAM" id="SSF55120">
    <property type="entry name" value="Pseudouridine synthase"/>
    <property type="match status" value="1"/>
</dbReference>
<dbReference type="PANTHER" id="PTHR21600:SF44">
    <property type="entry name" value="RIBOSOMAL LARGE SUBUNIT PSEUDOURIDINE SYNTHASE D"/>
    <property type="match status" value="1"/>
</dbReference>
<dbReference type="HOGENOM" id="CLU_016902_1_0_9"/>
<name>G5GGS6_9FIRM</name>
<evidence type="ECO:0000313" key="8">
    <source>
        <dbReference type="EMBL" id="EHI55984.1"/>
    </source>
</evidence>
<dbReference type="GO" id="GO:0003723">
    <property type="term" value="F:RNA binding"/>
    <property type="evidence" value="ECO:0007669"/>
    <property type="project" value="UniProtKB-KW"/>
</dbReference>
<evidence type="ECO:0000256" key="4">
    <source>
        <dbReference type="ARBA" id="ARBA00031870"/>
    </source>
</evidence>
<comment type="caution">
    <text evidence="8">The sequence shown here is derived from an EMBL/GenBank/DDBJ whole genome shotgun (WGS) entry which is preliminary data.</text>
</comment>
<evidence type="ECO:0000313" key="9">
    <source>
        <dbReference type="Proteomes" id="UP000003011"/>
    </source>
</evidence>
<dbReference type="GO" id="GO:0000455">
    <property type="term" value="P:enzyme-directed rRNA pseudouridine synthesis"/>
    <property type="evidence" value="ECO:0007669"/>
    <property type="project" value="TreeGrafter"/>
</dbReference>
<dbReference type="Pfam" id="PF00849">
    <property type="entry name" value="PseudoU_synth_2"/>
    <property type="match status" value="1"/>
</dbReference>
<dbReference type="Gene3D" id="3.30.2350.10">
    <property type="entry name" value="Pseudouridine synthase"/>
    <property type="match status" value="1"/>
</dbReference>